<dbReference type="Gene3D" id="3.30.43.10">
    <property type="entry name" value="Uridine Diphospho-n-acetylenolpyruvylglucosamine Reductase, domain 2"/>
    <property type="match status" value="1"/>
</dbReference>
<keyword evidence="4" id="KW-1185">Reference proteome</keyword>
<dbReference type="RefSeq" id="WP_048480174.1">
    <property type="nucleotide sequence ID" value="NZ_JBIRUD010000030.1"/>
</dbReference>
<dbReference type="GO" id="GO:0003885">
    <property type="term" value="F:D-arabinono-1,4-lactone oxidase activity"/>
    <property type="evidence" value="ECO:0007669"/>
    <property type="project" value="InterPro"/>
</dbReference>
<dbReference type="PROSITE" id="PS51387">
    <property type="entry name" value="FAD_PCMH"/>
    <property type="match status" value="1"/>
</dbReference>
<evidence type="ECO:0000313" key="3">
    <source>
        <dbReference type="EMBL" id="KMO94144.1"/>
    </source>
</evidence>
<feature type="domain" description="FAD-binding PCMH-type" evidence="2">
    <location>
        <begin position="20"/>
        <end position="186"/>
    </location>
</feature>
<dbReference type="GO" id="GO:0071949">
    <property type="term" value="F:FAD binding"/>
    <property type="evidence" value="ECO:0007669"/>
    <property type="project" value="InterPro"/>
</dbReference>
<dbReference type="InterPro" id="IPR036318">
    <property type="entry name" value="FAD-bd_PCMH-like_sf"/>
</dbReference>
<dbReference type="SUPFAM" id="SSF56176">
    <property type="entry name" value="FAD-binding/transporter-associated domain-like"/>
    <property type="match status" value="1"/>
</dbReference>
<dbReference type="Pfam" id="PF01565">
    <property type="entry name" value="FAD_binding_4"/>
    <property type="match status" value="1"/>
</dbReference>
<sequence>MTQTQIRAQAQTLSNWAGSLTYGARRVHRPRTLDELRALVASSDRIRALGTGHSFSAVADTTGDLVRLDLLPQSIVVDAQERTVTLSAGTRYAELARLLHGAGHALGNMASLPHISVAGSVATGTHGSGDDQRCLAAAVRALEFVGPQGDLVKLRRDTHGDEFAGAVVALGALGVVTRLTLEVEPAYEVAQRVRLDVPLDEVAGDVDAVFGAAYSVSLFTDWASGLGSVWLKHRTDRPASGWAGGREATVPVHPVPGVDPGSSTEQLGVPGPWYQRLPHFRPELTPGAGEELQSEYFVPRERAAEAFAAIRSVADRIAPVLHIAEVRTVRGDDLWLSSAHGRDTVTFHFTWLKDLPAVRPVIAAVEELLMPLGARPHWAKLTETPAARIAAGYPRAADFARLARKYDPEGKFRSAFIDQLFAHS</sequence>
<dbReference type="InterPro" id="IPR006094">
    <property type="entry name" value="Oxid_FAD_bind_N"/>
</dbReference>
<dbReference type="PIRSF" id="PIRSF000136">
    <property type="entry name" value="LGO_GLO"/>
    <property type="match status" value="1"/>
</dbReference>
<dbReference type="EMBL" id="LFML01000149">
    <property type="protein sequence ID" value="KMO94144.1"/>
    <property type="molecule type" value="Genomic_DNA"/>
</dbReference>
<name>A0A0J6XG93_9ACTN</name>
<comment type="caution">
    <text evidence="3">The sequence shown here is derived from an EMBL/GenBank/DDBJ whole genome shotgun (WGS) entry which is preliminary data.</text>
</comment>
<dbReference type="AlphaFoldDB" id="A0A0J6XG93"/>
<evidence type="ECO:0000256" key="1">
    <source>
        <dbReference type="ARBA" id="ARBA00023002"/>
    </source>
</evidence>
<dbReference type="PANTHER" id="PTHR43762">
    <property type="entry name" value="L-GULONOLACTONE OXIDASE"/>
    <property type="match status" value="1"/>
</dbReference>
<dbReference type="InterPro" id="IPR016169">
    <property type="entry name" value="FAD-bd_PCMH_sub2"/>
</dbReference>
<organism evidence="3 4">
    <name type="scientific">Streptomyces roseus</name>
    <dbReference type="NCBI Taxonomy" id="66430"/>
    <lineage>
        <taxon>Bacteria</taxon>
        <taxon>Bacillati</taxon>
        <taxon>Actinomycetota</taxon>
        <taxon>Actinomycetes</taxon>
        <taxon>Kitasatosporales</taxon>
        <taxon>Streptomycetaceae</taxon>
        <taxon>Streptomyces</taxon>
    </lineage>
</organism>
<dbReference type="InterPro" id="IPR016171">
    <property type="entry name" value="Vanillyl_alc_oxidase_C-sub2"/>
</dbReference>
<dbReference type="InterPro" id="IPR016166">
    <property type="entry name" value="FAD-bd_PCMH"/>
</dbReference>
<reference evidence="3 4" key="1">
    <citation type="submission" date="2015-06" db="EMBL/GenBank/DDBJ databases">
        <title>Recapitulation of the evolution of biosynthetic gene clusters reveals hidden chemical diversity on bacterial genomes.</title>
        <authorList>
            <person name="Cruz-Morales P."/>
            <person name="Martinez-Guerrero C."/>
            <person name="Morales-Escalante M.A."/>
            <person name="Yanez-Guerra L.A."/>
            <person name="Kopp J.F."/>
            <person name="Feldmann J."/>
            <person name="Ramos-Aboites H.E."/>
            <person name="Barona-Gomez F."/>
        </authorList>
    </citation>
    <scope>NUCLEOTIDE SEQUENCE [LARGE SCALE GENOMIC DNA]</scope>
    <source>
        <strain evidence="3 4">ATCC 31245</strain>
    </source>
</reference>
<evidence type="ECO:0000313" key="4">
    <source>
        <dbReference type="Proteomes" id="UP000035932"/>
    </source>
</evidence>
<protein>
    <submittedName>
        <fullName evidence="3">FAD-binding protein</fullName>
    </submittedName>
</protein>
<proteinExistence type="predicted"/>
<dbReference type="Gene3D" id="3.30.70.2530">
    <property type="match status" value="1"/>
</dbReference>
<dbReference type="STRING" id="66430.ACS04_30875"/>
<dbReference type="Gene3D" id="1.10.45.10">
    <property type="entry name" value="Vanillyl-alcohol Oxidase, Chain A, domain 4"/>
    <property type="match status" value="1"/>
</dbReference>
<dbReference type="Pfam" id="PF04030">
    <property type="entry name" value="ALO"/>
    <property type="match status" value="1"/>
</dbReference>
<keyword evidence="1" id="KW-0560">Oxidoreductase</keyword>
<dbReference type="GO" id="GO:0080049">
    <property type="term" value="F:L-gulono-1,4-lactone dehydrogenase activity"/>
    <property type="evidence" value="ECO:0007669"/>
    <property type="project" value="TreeGrafter"/>
</dbReference>
<gene>
    <name evidence="3" type="ORF">ACS04_30875</name>
</gene>
<evidence type="ECO:0000259" key="2">
    <source>
        <dbReference type="PROSITE" id="PS51387"/>
    </source>
</evidence>
<dbReference type="InterPro" id="IPR016167">
    <property type="entry name" value="FAD-bd_PCMH_sub1"/>
</dbReference>
<dbReference type="PANTHER" id="PTHR43762:SF1">
    <property type="entry name" value="D-ARABINONO-1,4-LACTONE OXIDASE"/>
    <property type="match status" value="1"/>
</dbReference>
<dbReference type="PATRIC" id="fig|66430.4.peg.2502"/>
<dbReference type="Gene3D" id="3.30.465.10">
    <property type="match status" value="1"/>
</dbReference>
<dbReference type="InterPro" id="IPR007173">
    <property type="entry name" value="ALO_C"/>
</dbReference>
<dbReference type="Gene3D" id="3.30.70.2520">
    <property type="match status" value="1"/>
</dbReference>
<dbReference type="Proteomes" id="UP000035932">
    <property type="component" value="Unassembled WGS sequence"/>
</dbReference>
<dbReference type="GO" id="GO:0016020">
    <property type="term" value="C:membrane"/>
    <property type="evidence" value="ECO:0007669"/>
    <property type="project" value="InterPro"/>
</dbReference>
<dbReference type="InterPro" id="IPR010031">
    <property type="entry name" value="FAD_lactone_oxidase-like"/>
</dbReference>
<accession>A0A0J6XG93</accession>
<dbReference type="OrthoDB" id="9800184at2"/>